<evidence type="ECO:0000313" key="2">
    <source>
        <dbReference type="EMBL" id="KAB8161283.1"/>
    </source>
</evidence>
<dbReference type="AlphaFoldDB" id="A0A5N5ZZP3"/>
<accession>A0A5N5ZZP3</accession>
<dbReference type="Proteomes" id="UP000314251">
    <property type="component" value="Unassembled WGS sequence"/>
</dbReference>
<dbReference type="InterPro" id="IPR011990">
    <property type="entry name" value="TPR-like_helical_dom_sf"/>
</dbReference>
<gene>
    <name evidence="2" type="ORF">FH607_025960</name>
</gene>
<dbReference type="Gene3D" id="1.25.40.10">
    <property type="entry name" value="Tetratricopeptide repeat domain"/>
    <property type="match status" value="3"/>
</dbReference>
<protein>
    <submittedName>
        <fullName evidence="2">Tetratricopeptide repeat protein</fullName>
    </submittedName>
</protein>
<dbReference type="SUPFAM" id="SSF48452">
    <property type="entry name" value="TPR-like"/>
    <property type="match status" value="2"/>
</dbReference>
<feature type="compositionally biased region" description="Basic and acidic residues" evidence="1">
    <location>
        <begin position="1"/>
        <end position="19"/>
    </location>
</feature>
<comment type="caution">
    <text evidence="2">The sequence shown here is derived from an EMBL/GenBank/DDBJ whole genome shotgun (WGS) entry which is preliminary data.</text>
</comment>
<keyword evidence="3" id="KW-1185">Reference proteome</keyword>
<sequence>MSEHRPADGPERPAERSGGDENGGPPGDDVVGVRTGATFGPRWADVAALANEAVRLHARGRTRRAREAQERVLAATEVPDVDVEGLDVRARALANLAALAEERGEPRESLRLAGEALAVCDRIEERVGDARGTPAVRGSVLVNRAQTLQLLGRNEEALADCDAALALPVRSGPGSVPLNFALHNSRGCTLIALGRYPEAEAEVRAALAIAQEHEPRLAGHAHTNLAVLAGRAGDLSTETEHLRLAREFHHQGGDPIARALSEENLARLDLGERRLGRAERGLRRAERAYTALGAEHRAASVQFGLALLAFLRGRVGRARRVLRRAMRVLERTGEVGALVECHLLAGDLAACRLRFKAADRHYLAARALCFDANAPHEAARVDARRARVVLASLRLAWLPPMRRHLLGAALDVGLPAALATDALRHGFPPGRARERWTTEVARPALATALKLLTLAQQPRLAVELIEHIAASATLDAERPADEPARAGGSFATELRSRIVAAPFGQELPEPFPAPAEPVGEGAFAASLAAGGGAAADGFPAPRLALPPRLRVFEAGEQQLADWIAAGEQRYGRRIRSDDELRVW</sequence>
<organism evidence="2 3">
    <name type="scientific">Streptomyces mimosae</name>
    <dbReference type="NCBI Taxonomy" id="2586635"/>
    <lineage>
        <taxon>Bacteria</taxon>
        <taxon>Bacillati</taxon>
        <taxon>Actinomycetota</taxon>
        <taxon>Actinomycetes</taxon>
        <taxon>Kitasatosporales</taxon>
        <taxon>Streptomycetaceae</taxon>
        <taxon>Streptomyces</taxon>
    </lineage>
</organism>
<evidence type="ECO:0000313" key="3">
    <source>
        <dbReference type="Proteomes" id="UP000314251"/>
    </source>
</evidence>
<dbReference type="EMBL" id="VDLY02000020">
    <property type="protein sequence ID" value="KAB8161283.1"/>
    <property type="molecule type" value="Genomic_DNA"/>
</dbReference>
<dbReference type="RefSeq" id="WP_139673423.1">
    <property type="nucleotide sequence ID" value="NZ_VDLY02000020.1"/>
</dbReference>
<name>A0A5N5ZZP3_9ACTN</name>
<dbReference type="Pfam" id="PF13374">
    <property type="entry name" value="TPR_10"/>
    <property type="match status" value="1"/>
</dbReference>
<dbReference type="InterPro" id="IPR019734">
    <property type="entry name" value="TPR_rpt"/>
</dbReference>
<proteinExistence type="predicted"/>
<reference evidence="2" key="1">
    <citation type="submission" date="2019-10" db="EMBL/GenBank/DDBJ databases">
        <title>Nonomuraea sp. nov., isolated from Phyllanthus amarus.</title>
        <authorList>
            <person name="Klykleung N."/>
            <person name="Tanasupawat S."/>
        </authorList>
    </citation>
    <scope>NUCLEOTIDE SEQUENCE [LARGE SCALE GENOMIC DNA]</scope>
    <source>
        <strain evidence="2">3MP-10</strain>
    </source>
</reference>
<feature type="region of interest" description="Disordered" evidence="1">
    <location>
        <begin position="1"/>
        <end position="36"/>
    </location>
</feature>
<evidence type="ECO:0000256" key="1">
    <source>
        <dbReference type="SAM" id="MobiDB-lite"/>
    </source>
</evidence>
<dbReference type="SMART" id="SM00028">
    <property type="entry name" value="TPR"/>
    <property type="match status" value="4"/>
</dbReference>